<feature type="transmembrane region" description="Helical" evidence="2">
    <location>
        <begin position="94"/>
        <end position="113"/>
    </location>
</feature>
<feature type="region of interest" description="Disordered" evidence="1">
    <location>
        <begin position="21"/>
        <end position="78"/>
    </location>
</feature>
<name>M0BM43_9EURY</name>
<gene>
    <name evidence="3" type="ORF">C479_07783</name>
</gene>
<keyword evidence="2" id="KW-0812">Transmembrane</keyword>
<feature type="transmembrane region" description="Helical" evidence="2">
    <location>
        <begin position="188"/>
        <end position="209"/>
    </location>
</feature>
<feature type="transmembrane region" description="Helical" evidence="2">
    <location>
        <begin position="125"/>
        <end position="147"/>
    </location>
</feature>
<keyword evidence="4" id="KW-1185">Reference proteome</keyword>
<accession>M0BM43</accession>
<feature type="compositionally biased region" description="Polar residues" evidence="1">
    <location>
        <begin position="30"/>
        <end position="39"/>
    </location>
</feature>
<dbReference type="SUPFAM" id="SSF103473">
    <property type="entry name" value="MFS general substrate transporter"/>
    <property type="match status" value="1"/>
</dbReference>
<proteinExistence type="predicted"/>
<evidence type="ECO:0000256" key="1">
    <source>
        <dbReference type="SAM" id="MobiDB-lite"/>
    </source>
</evidence>
<evidence type="ECO:0000313" key="3">
    <source>
        <dbReference type="EMBL" id="ELZ10694.1"/>
    </source>
</evidence>
<dbReference type="Pfam" id="PF11255">
    <property type="entry name" value="DUF3054"/>
    <property type="match status" value="1"/>
</dbReference>
<keyword evidence="2" id="KW-1133">Transmembrane helix</keyword>
<feature type="transmembrane region" description="Helical" evidence="2">
    <location>
        <begin position="154"/>
        <end position="176"/>
    </location>
</feature>
<sequence>MSVFEQLSHRQCECSNGVIERTSHRGRSKSVPSDRNTFGSSSVSVPPLDPDDGRETPCDGIGPTGAAGRHSLEPPMSESHAHVRRLARTVPRSPVLPVLDLVVITTFIGYGLTRHGLDPWAFPTYTVKAVTPFAIGWLLVAPLLGAYSERTLGSFAWTAVVVAGAWVVASLLGGAIRSTSLFPGGATPIFLVVIVGFGLAFVLGWRLVVTAAHRRWRGQPRSPVGSRAD</sequence>
<dbReference type="EMBL" id="AOIQ01000014">
    <property type="protein sequence ID" value="ELZ10694.1"/>
    <property type="molecule type" value="Genomic_DNA"/>
</dbReference>
<dbReference type="AlphaFoldDB" id="M0BM43"/>
<dbReference type="InterPro" id="IPR036259">
    <property type="entry name" value="MFS_trans_sf"/>
</dbReference>
<dbReference type="InterPro" id="IPR021414">
    <property type="entry name" value="DUF3054"/>
</dbReference>
<reference evidence="3 4" key="1">
    <citation type="journal article" date="2014" name="PLoS Genet.">
        <title>Phylogenetically driven sequencing of extremely halophilic archaea reveals strategies for static and dynamic osmo-response.</title>
        <authorList>
            <person name="Becker E.A."/>
            <person name="Seitzer P.M."/>
            <person name="Tritt A."/>
            <person name="Larsen D."/>
            <person name="Krusor M."/>
            <person name="Yao A.I."/>
            <person name="Wu D."/>
            <person name="Madern D."/>
            <person name="Eisen J.A."/>
            <person name="Darling A.E."/>
            <person name="Facciotti M.T."/>
        </authorList>
    </citation>
    <scope>NUCLEOTIDE SEQUENCE [LARGE SCALE GENOMIC DNA]</scope>
    <source>
        <strain evidence="3 4">JCM 14624</strain>
    </source>
</reference>
<dbReference type="STRING" id="1227490.C479_07783"/>
<evidence type="ECO:0008006" key="5">
    <source>
        <dbReference type="Google" id="ProtNLM"/>
    </source>
</evidence>
<dbReference type="Proteomes" id="UP000011560">
    <property type="component" value="Unassembled WGS sequence"/>
</dbReference>
<comment type="caution">
    <text evidence="3">The sequence shown here is derived from an EMBL/GenBank/DDBJ whole genome shotgun (WGS) entry which is preliminary data.</text>
</comment>
<organism evidence="3 4">
    <name type="scientific">Halovivax asiaticus JCM 14624</name>
    <dbReference type="NCBI Taxonomy" id="1227490"/>
    <lineage>
        <taxon>Archaea</taxon>
        <taxon>Methanobacteriati</taxon>
        <taxon>Methanobacteriota</taxon>
        <taxon>Stenosarchaea group</taxon>
        <taxon>Halobacteria</taxon>
        <taxon>Halobacteriales</taxon>
        <taxon>Natrialbaceae</taxon>
        <taxon>Halovivax</taxon>
    </lineage>
</organism>
<keyword evidence="2" id="KW-0472">Membrane</keyword>
<evidence type="ECO:0000313" key="4">
    <source>
        <dbReference type="Proteomes" id="UP000011560"/>
    </source>
</evidence>
<evidence type="ECO:0000256" key="2">
    <source>
        <dbReference type="SAM" id="Phobius"/>
    </source>
</evidence>
<protein>
    <recommendedName>
        <fullName evidence="5">DUF3054 domain-containing protein</fullName>
    </recommendedName>
</protein>